<feature type="transmembrane region" description="Helical" evidence="1">
    <location>
        <begin position="35"/>
        <end position="56"/>
    </location>
</feature>
<reference evidence="2 3" key="1">
    <citation type="submission" date="2018-06" db="EMBL/GenBank/DDBJ databases">
        <title>Whole genome sequencing of a novel hydrocarbon degrading bacterial strain, PW21 isolated from oil contaminated produced water sample.</title>
        <authorList>
            <person name="Nagkirti P."/>
            <person name="Shaikh A."/>
            <person name="Gowdaman V."/>
            <person name="Engineer A.E."/>
            <person name="Dagar S."/>
            <person name="Dhakephalkar P.K."/>
        </authorList>
    </citation>
    <scope>NUCLEOTIDE SEQUENCE [LARGE SCALE GENOMIC DNA]</scope>
    <source>
        <strain evidence="2 3">PW21</strain>
    </source>
</reference>
<proteinExistence type="predicted"/>
<dbReference type="Pfam" id="PF11255">
    <property type="entry name" value="DUF3054"/>
    <property type="match status" value="1"/>
</dbReference>
<dbReference type="RefSeq" id="WP_111249523.1">
    <property type="nucleotide sequence ID" value="NZ_QKWH01000001.1"/>
</dbReference>
<dbReference type="InterPro" id="IPR021414">
    <property type="entry name" value="DUF3054"/>
</dbReference>
<evidence type="ECO:0000313" key="3">
    <source>
        <dbReference type="Proteomes" id="UP000248783"/>
    </source>
</evidence>
<gene>
    <name evidence="2" type="ORF">DNL40_01915</name>
</gene>
<accession>A0A2W5WUJ7</accession>
<evidence type="ECO:0000313" key="2">
    <source>
        <dbReference type="EMBL" id="PZR55159.1"/>
    </source>
</evidence>
<dbReference type="Proteomes" id="UP000248783">
    <property type="component" value="Unassembled WGS sequence"/>
</dbReference>
<dbReference type="EMBL" id="QKWH01000001">
    <property type="protein sequence ID" value="PZR55159.1"/>
    <property type="molecule type" value="Genomic_DNA"/>
</dbReference>
<keyword evidence="3" id="KW-1185">Reference proteome</keyword>
<keyword evidence="1" id="KW-0812">Transmembrane</keyword>
<feature type="transmembrane region" description="Helical" evidence="1">
    <location>
        <begin position="68"/>
        <end position="87"/>
    </location>
</feature>
<comment type="caution">
    <text evidence="2">The sequence shown here is derived from an EMBL/GenBank/DDBJ whole genome shotgun (WGS) entry which is preliminary data.</text>
</comment>
<keyword evidence="1" id="KW-0472">Membrane</keyword>
<evidence type="ECO:0000256" key="1">
    <source>
        <dbReference type="SAM" id="Phobius"/>
    </source>
</evidence>
<sequence>MTKVSVWAALACDVLVVLVFTAVGSASHASLEHGVAHVVLLGVSFLLALGVGWAAARAWRAPAQPWPTGVAVWFATVVLGIWFRALLVPGAGVAVSFVLVTALFLGATMLGWRTVDTLVRRRAAQH</sequence>
<dbReference type="AlphaFoldDB" id="A0A2W5WUJ7"/>
<keyword evidence="1" id="KW-1133">Transmembrane helix</keyword>
<organism evidence="2 3">
    <name type="scientific">Xylanimonas oleitrophica</name>
    <dbReference type="NCBI Taxonomy" id="2607479"/>
    <lineage>
        <taxon>Bacteria</taxon>
        <taxon>Bacillati</taxon>
        <taxon>Actinomycetota</taxon>
        <taxon>Actinomycetes</taxon>
        <taxon>Micrococcales</taxon>
        <taxon>Promicromonosporaceae</taxon>
        <taxon>Xylanimonas</taxon>
    </lineage>
</organism>
<name>A0A2W5WUJ7_9MICO</name>
<protein>
    <submittedName>
        <fullName evidence="2">DUF3054 domain-containing protein</fullName>
    </submittedName>
</protein>
<feature type="transmembrane region" description="Helical" evidence="1">
    <location>
        <begin position="93"/>
        <end position="112"/>
    </location>
</feature>